<evidence type="ECO:0000313" key="3">
    <source>
        <dbReference type="EMBL" id="ETN40726.1"/>
    </source>
</evidence>
<reference evidence="3 4" key="1">
    <citation type="submission" date="2013-03" db="EMBL/GenBank/DDBJ databases">
        <title>The Genome Sequence of Phialophora europaea CBS 101466.</title>
        <authorList>
            <consortium name="The Broad Institute Genomics Platform"/>
            <person name="Cuomo C."/>
            <person name="de Hoog S."/>
            <person name="Gorbushina A."/>
            <person name="Walker B."/>
            <person name="Young S.K."/>
            <person name="Zeng Q."/>
            <person name="Gargeya S."/>
            <person name="Fitzgerald M."/>
            <person name="Haas B."/>
            <person name="Abouelleil A."/>
            <person name="Allen A.W."/>
            <person name="Alvarado L."/>
            <person name="Arachchi H.M."/>
            <person name="Berlin A.M."/>
            <person name="Chapman S.B."/>
            <person name="Gainer-Dewar J."/>
            <person name="Goldberg J."/>
            <person name="Griggs A."/>
            <person name="Gujja S."/>
            <person name="Hansen M."/>
            <person name="Howarth C."/>
            <person name="Imamovic A."/>
            <person name="Ireland A."/>
            <person name="Larimer J."/>
            <person name="McCowan C."/>
            <person name="Murphy C."/>
            <person name="Pearson M."/>
            <person name="Poon T.W."/>
            <person name="Priest M."/>
            <person name="Roberts A."/>
            <person name="Saif S."/>
            <person name="Shea T."/>
            <person name="Sisk P."/>
            <person name="Sykes S."/>
            <person name="Wortman J."/>
            <person name="Nusbaum C."/>
            <person name="Birren B."/>
        </authorList>
    </citation>
    <scope>NUCLEOTIDE SEQUENCE [LARGE SCALE GENOMIC DNA]</scope>
    <source>
        <strain evidence="3 4">CBS 101466</strain>
    </source>
</reference>
<dbReference type="Pfam" id="PF11790">
    <property type="entry name" value="Glyco_hydro_cc"/>
    <property type="match status" value="1"/>
</dbReference>
<dbReference type="VEuPathDB" id="FungiDB:HMPREF1541_05006"/>
<dbReference type="OrthoDB" id="43654at2759"/>
<evidence type="ECO:0000313" key="4">
    <source>
        <dbReference type="Proteomes" id="UP000030752"/>
    </source>
</evidence>
<dbReference type="AlphaFoldDB" id="W2RW25"/>
<name>W2RW25_CYPE1</name>
<dbReference type="STRING" id="1220924.W2RW25"/>
<evidence type="ECO:0000256" key="1">
    <source>
        <dbReference type="SAM" id="MobiDB-lite"/>
    </source>
</evidence>
<protein>
    <recommendedName>
        <fullName evidence="2">Asl1-like glycosyl hydrolase catalytic domain-containing protein</fullName>
    </recommendedName>
</protein>
<dbReference type="SUPFAM" id="SSF51445">
    <property type="entry name" value="(Trans)glycosidases"/>
    <property type="match status" value="1"/>
</dbReference>
<dbReference type="Proteomes" id="UP000030752">
    <property type="component" value="Unassembled WGS sequence"/>
</dbReference>
<dbReference type="InterPro" id="IPR017853">
    <property type="entry name" value="GH"/>
</dbReference>
<dbReference type="InterPro" id="IPR053183">
    <property type="entry name" value="ASL1"/>
</dbReference>
<dbReference type="InParanoid" id="W2RW25"/>
<keyword evidence="4" id="KW-1185">Reference proteome</keyword>
<dbReference type="EMBL" id="KB822720">
    <property type="protein sequence ID" value="ETN40726.1"/>
    <property type="molecule type" value="Genomic_DNA"/>
</dbReference>
<gene>
    <name evidence="3" type="ORF">HMPREF1541_05006</name>
</gene>
<accession>W2RW25</accession>
<feature type="domain" description="Asl1-like glycosyl hydrolase catalytic" evidence="2">
    <location>
        <begin position="58"/>
        <end position="288"/>
    </location>
</feature>
<dbReference type="GeneID" id="19972345"/>
<dbReference type="GO" id="GO:0009277">
    <property type="term" value="C:fungal-type cell wall"/>
    <property type="evidence" value="ECO:0007669"/>
    <property type="project" value="TreeGrafter"/>
</dbReference>
<proteinExistence type="predicted"/>
<dbReference type="RefSeq" id="XP_008717569.1">
    <property type="nucleotide sequence ID" value="XM_008719347.1"/>
</dbReference>
<organism evidence="3 4">
    <name type="scientific">Cyphellophora europaea (strain CBS 101466)</name>
    <name type="common">Phialophora europaea</name>
    <dbReference type="NCBI Taxonomy" id="1220924"/>
    <lineage>
        <taxon>Eukaryota</taxon>
        <taxon>Fungi</taxon>
        <taxon>Dikarya</taxon>
        <taxon>Ascomycota</taxon>
        <taxon>Pezizomycotina</taxon>
        <taxon>Eurotiomycetes</taxon>
        <taxon>Chaetothyriomycetidae</taxon>
        <taxon>Chaetothyriales</taxon>
        <taxon>Cyphellophoraceae</taxon>
        <taxon>Cyphellophora</taxon>
    </lineage>
</organism>
<evidence type="ECO:0000259" key="2">
    <source>
        <dbReference type="Pfam" id="PF11790"/>
    </source>
</evidence>
<feature type="region of interest" description="Disordered" evidence="1">
    <location>
        <begin position="1"/>
        <end position="21"/>
    </location>
</feature>
<dbReference type="eggNOG" id="ENOG502RZ9J">
    <property type="taxonomic scope" value="Eukaryota"/>
</dbReference>
<feature type="compositionally biased region" description="Pro residues" evidence="1">
    <location>
        <begin position="1"/>
        <end position="11"/>
    </location>
</feature>
<dbReference type="PANTHER" id="PTHR34154:SF3">
    <property type="entry name" value="ALKALI-SENSITIVE LINKAGE PROTEIN 1"/>
    <property type="match status" value="1"/>
</dbReference>
<dbReference type="Gene3D" id="3.20.20.80">
    <property type="entry name" value="Glycosidases"/>
    <property type="match status" value="1"/>
</dbReference>
<dbReference type="GO" id="GO:0071966">
    <property type="term" value="P:fungal-type cell wall polysaccharide metabolic process"/>
    <property type="evidence" value="ECO:0007669"/>
    <property type="project" value="TreeGrafter"/>
</dbReference>
<dbReference type="PANTHER" id="PTHR34154">
    <property type="entry name" value="ALKALI-SENSITIVE LINKAGE PROTEIN 1"/>
    <property type="match status" value="1"/>
</dbReference>
<dbReference type="HOGENOM" id="CLU_040908_6_0_1"/>
<sequence length="291" mass="33211">MSQKPPPPLPNKPKHLTNTASNASFTNASSVVRTQKRGLGWPWDYPAERFALYEPAIAANKVAWLFNWELWSPAGLPKTIEWVPCVRTAANAKDVVPFLTDIVDNKHQRVTALLGFNEPEIPDQANLSVEDALRLWREVCLPARQRWGLRLGSPGMSSDLGRSGPWLDRFLGQLEEGEKPDFVVVHWYGRRWTDMRWFLEECRRRWGHALWVNEFACSAMADGETTEAEVKDFMTEAVRWLEECEFVERYAYFGNGQGGTVGSWVGPRNDFCEDMDGGRRLTTVGKLYSDL</sequence>
<dbReference type="InterPro" id="IPR024655">
    <property type="entry name" value="Asl1_glyco_hydro_catalytic"/>
</dbReference>